<gene>
    <name evidence="1" type="ORF">JMN32_21420</name>
</gene>
<dbReference type="EMBL" id="JAEUGD010000066">
    <property type="protein sequence ID" value="MBL6448886.1"/>
    <property type="molecule type" value="Genomic_DNA"/>
</dbReference>
<comment type="caution">
    <text evidence="1">The sequence shown here is derived from an EMBL/GenBank/DDBJ whole genome shotgun (WGS) entry which is preliminary data.</text>
</comment>
<accession>A0A937G5N6</accession>
<name>A0A937G5N6_9BACT</name>
<evidence type="ECO:0000313" key="1">
    <source>
        <dbReference type="EMBL" id="MBL6448886.1"/>
    </source>
</evidence>
<evidence type="ECO:0000313" key="2">
    <source>
        <dbReference type="Proteomes" id="UP000614216"/>
    </source>
</evidence>
<sequence length="560" mass="62495">MSKENFESLLAEDFKATAHFDFNIIIETLRQAMLKGIVDPLIVDKIDHENDDGTIWVEKNEILLSPPVIELVLLEDQEIVPVPEGLTIKDENGNEIPLEDVDPPVDREQQDVLFEIQVPFHLQTNNADLASVDVEEITGTLIMVALPYFSPSVGVGVIRYDFNLEITSTGPSNIKIINDNVIRPGLLNKFYPKIIELIEKAKFQLPDIDGLSVRAMKLFPHFNEIQPATLSIGLGGTAGAEQLLPLLDGGDGVTISVSKSLFEEKVENFSSNLPEKSYNWDDERWETLHHVKLKLGNGHVDLDTKITVHGRGIVPDATICIEGPIRFDFEVDGVDSKLKGDGKDLDVDLPAWLDFIRGLTDVLTLGFAEFGWTGFYEDSENEARGGATKTVANTLNRALLGAFPSGMELFGKNMFMTRESAVPWGTPNTIVIKKEGLMIGGPGFGGIKYELRKLNLDAVYRPSGTIRSYGFENEFYLSKARTIELWTRKKIYIPGVMVGRRGAKYFLKDIPDKRKADNLSEKPTFSIHSTSLENADHFEPEDTSKKYAFNDSEELVMMNP</sequence>
<keyword evidence="2" id="KW-1185">Reference proteome</keyword>
<dbReference type="RefSeq" id="WP_202858426.1">
    <property type="nucleotide sequence ID" value="NZ_JAEUGD010000066.1"/>
</dbReference>
<reference evidence="1" key="1">
    <citation type="submission" date="2021-01" db="EMBL/GenBank/DDBJ databases">
        <title>Fulvivirga kasyanovii gen. nov., sp nov., a novel member of the phylum Bacteroidetes isolated from seawater in a mussel farm.</title>
        <authorList>
            <person name="Zhao L.-H."/>
            <person name="Wang Z.-J."/>
        </authorList>
    </citation>
    <scope>NUCLEOTIDE SEQUENCE</scope>
    <source>
        <strain evidence="1">29W222</strain>
    </source>
</reference>
<organism evidence="1 2">
    <name type="scientific">Fulvivirga marina</name>
    <dbReference type="NCBI Taxonomy" id="2494733"/>
    <lineage>
        <taxon>Bacteria</taxon>
        <taxon>Pseudomonadati</taxon>
        <taxon>Bacteroidota</taxon>
        <taxon>Cytophagia</taxon>
        <taxon>Cytophagales</taxon>
        <taxon>Fulvivirgaceae</taxon>
        <taxon>Fulvivirga</taxon>
    </lineage>
</organism>
<proteinExistence type="predicted"/>
<dbReference type="Proteomes" id="UP000614216">
    <property type="component" value="Unassembled WGS sequence"/>
</dbReference>
<dbReference type="AlphaFoldDB" id="A0A937G5N6"/>
<protein>
    <submittedName>
        <fullName evidence="1">Uncharacterized protein</fullName>
    </submittedName>
</protein>